<evidence type="ECO:0000313" key="3">
    <source>
        <dbReference type="Proteomes" id="UP001597119"/>
    </source>
</evidence>
<evidence type="ECO:0000313" key="2">
    <source>
        <dbReference type="EMBL" id="MFD1585697.1"/>
    </source>
</evidence>
<evidence type="ECO:0000259" key="1">
    <source>
        <dbReference type="Pfam" id="PF25205"/>
    </source>
</evidence>
<gene>
    <name evidence="2" type="ORF">ACFR9U_01780</name>
</gene>
<name>A0ABD6C763_9EURY</name>
<dbReference type="Pfam" id="PF25205">
    <property type="entry name" value="DUF7835"/>
    <property type="match status" value="1"/>
</dbReference>
<dbReference type="AlphaFoldDB" id="A0ABD6C763"/>
<dbReference type="Proteomes" id="UP001597119">
    <property type="component" value="Unassembled WGS sequence"/>
</dbReference>
<comment type="caution">
    <text evidence="2">The sequence shown here is derived from an EMBL/GenBank/DDBJ whole genome shotgun (WGS) entry which is preliminary data.</text>
</comment>
<keyword evidence="3" id="KW-1185">Reference proteome</keyword>
<reference evidence="2 3" key="1">
    <citation type="journal article" date="2019" name="Int. J. Syst. Evol. Microbiol.">
        <title>The Global Catalogue of Microorganisms (GCM) 10K type strain sequencing project: providing services to taxonomists for standard genome sequencing and annotation.</title>
        <authorList>
            <consortium name="The Broad Institute Genomics Platform"/>
            <consortium name="The Broad Institute Genome Sequencing Center for Infectious Disease"/>
            <person name="Wu L."/>
            <person name="Ma J."/>
        </authorList>
    </citation>
    <scope>NUCLEOTIDE SEQUENCE [LARGE SCALE GENOMIC DNA]</scope>
    <source>
        <strain evidence="2 3">CGMCC 1.12125</strain>
    </source>
</reference>
<protein>
    <recommendedName>
        <fullName evidence="1">DUF7835 domain-containing protein</fullName>
    </recommendedName>
</protein>
<dbReference type="InterPro" id="IPR057157">
    <property type="entry name" value="DUF7835"/>
</dbReference>
<organism evidence="2 3">
    <name type="scientific">Halorientalis brevis</name>
    <dbReference type="NCBI Taxonomy" id="1126241"/>
    <lineage>
        <taxon>Archaea</taxon>
        <taxon>Methanobacteriati</taxon>
        <taxon>Methanobacteriota</taxon>
        <taxon>Stenosarchaea group</taxon>
        <taxon>Halobacteria</taxon>
        <taxon>Halobacteriales</taxon>
        <taxon>Haloarculaceae</taxon>
        <taxon>Halorientalis</taxon>
    </lineage>
</organism>
<dbReference type="EMBL" id="JBHUDJ010000001">
    <property type="protein sequence ID" value="MFD1585697.1"/>
    <property type="molecule type" value="Genomic_DNA"/>
</dbReference>
<dbReference type="RefSeq" id="WP_247377290.1">
    <property type="nucleotide sequence ID" value="NZ_JALLGV010000003.1"/>
</dbReference>
<feature type="domain" description="DUF7835" evidence="1">
    <location>
        <begin position="1"/>
        <end position="66"/>
    </location>
</feature>
<proteinExistence type="predicted"/>
<sequence>MSATDGTFDGMTEHCEHCGRETPHDVSVQIMTESSNPENAEYSREPYRVSECRICGAQTALRMNNA</sequence>
<accession>A0ABD6C763</accession>